<protein>
    <recommendedName>
        <fullName evidence="1">Serine aminopeptidase S33 domain-containing protein</fullName>
    </recommendedName>
</protein>
<dbReference type="InterPro" id="IPR051044">
    <property type="entry name" value="MAG_DAG_Lipase"/>
</dbReference>
<evidence type="ECO:0000313" key="2">
    <source>
        <dbReference type="EMBL" id="KAG6524199.1"/>
    </source>
</evidence>
<reference evidence="2 3" key="1">
    <citation type="submission" date="2020-08" db="EMBL/GenBank/DDBJ databases">
        <title>Plant Genome Project.</title>
        <authorList>
            <person name="Zhang R.-G."/>
        </authorList>
    </citation>
    <scope>NUCLEOTIDE SEQUENCE [LARGE SCALE GENOMIC DNA]</scope>
    <source>
        <tissue evidence="2">Rhizome</tissue>
    </source>
</reference>
<evidence type="ECO:0000313" key="3">
    <source>
        <dbReference type="Proteomes" id="UP000734854"/>
    </source>
</evidence>
<gene>
    <name evidence="2" type="ORF">ZIOFF_014091</name>
</gene>
<feature type="domain" description="Serine aminopeptidase S33" evidence="1">
    <location>
        <begin position="198"/>
        <end position="435"/>
    </location>
</feature>
<sequence>MYPCPRYDVYNRANGQRLRAYASSRRLVGKARSGSSPPFHLFSSSHFAVSRSDPFENQIWIEVKAEVMAHPAMLTSGASGRVGSLLFLSAPRGLLLLFRGVALLLLLPFRWRWVRASKVEGRAESSKKGGRVGVVVRVPAAMLPRRQREQDSAWRRALAIQRVVEARQQGGLEREVALFTTARGDTLFTQSWTPLNTKTRGLVVLLHGLNEHRYDHFSKKLNDNGFKVYAMDWIGHGGSDGLHGYVDSLDYAISDLKAFLQKVLAENPRLPCFCFGHSTGGAIVLKAICDPKIEGWISGIALTSPAVYVHPSHPIITTIVAPVFCLLAPKYQFSSASNSTSPVSRDPEALKHKYTDPLVFTGSVRVKTGYEILRSSAYLKQNLYRVTVPFLVLHGTSDDLTDPKGSQRLFDEASSTDKSIKLYPGLLHDLLIEPERVEIMADIIDWFSCRVHQSDCVWASE</sequence>
<evidence type="ECO:0000259" key="1">
    <source>
        <dbReference type="Pfam" id="PF12146"/>
    </source>
</evidence>
<dbReference type="Proteomes" id="UP000734854">
    <property type="component" value="Unassembled WGS sequence"/>
</dbReference>
<keyword evidence="3" id="KW-1185">Reference proteome</keyword>
<dbReference type="InterPro" id="IPR022742">
    <property type="entry name" value="Hydrolase_4"/>
</dbReference>
<dbReference type="Gene3D" id="3.40.50.1820">
    <property type="entry name" value="alpha/beta hydrolase"/>
    <property type="match status" value="1"/>
</dbReference>
<dbReference type="FunFam" id="3.40.50.1820:FF:000117">
    <property type="entry name" value="Monoglyceride lipase, putative"/>
    <property type="match status" value="1"/>
</dbReference>
<dbReference type="InterPro" id="IPR029058">
    <property type="entry name" value="AB_hydrolase_fold"/>
</dbReference>
<dbReference type="PANTHER" id="PTHR11614">
    <property type="entry name" value="PHOSPHOLIPASE-RELATED"/>
    <property type="match status" value="1"/>
</dbReference>
<accession>A0A8J5HPI3</accession>
<dbReference type="Pfam" id="PF12146">
    <property type="entry name" value="Hydrolase_4"/>
    <property type="match status" value="1"/>
</dbReference>
<comment type="caution">
    <text evidence="2">The sequence shown here is derived from an EMBL/GenBank/DDBJ whole genome shotgun (WGS) entry which is preliminary data.</text>
</comment>
<proteinExistence type="predicted"/>
<dbReference type="EMBL" id="JACMSC010000004">
    <property type="protein sequence ID" value="KAG6524199.1"/>
    <property type="molecule type" value="Genomic_DNA"/>
</dbReference>
<dbReference type="SUPFAM" id="SSF53474">
    <property type="entry name" value="alpha/beta-Hydrolases"/>
    <property type="match status" value="1"/>
</dbReference>
<organism evidence="2 3">
    <name type="scientific">Zingiber officinale</name>
    <name type="common">Ginger</name>
    <name type="synonym">Amomum zingiber</name>
    <dbReference type="NCBI Taxonomy" id="94328"/>
    <lineage>
        <taxon>Eukaryota</taxon>
        <taxon>Viridiplantae</taxon>
        <taxon>Streptophyta</taxon>
        <taxon>Embryophyta</taxon>
        <taxon>Tracheophyta</taxon>
        <taxon>Spermatophyta</taxon>
        <taxon>Magnoliopsida</taxon>
        <taxon>Liliopsida</taxon>
        <taxon>Zingiberales</taxon>
        <taxon>Zingiberaceae</taxon>
        <taxon>Zingiber</taxon>
    </lineage>
</organism>
<dbReference type="AlphaFoldDB" id="A0A8J5HPI3"/>
<name>A0A8J5HPI3_ZINOF</name>